<organism evidence="1 2">
    <name type="scientific">Nonomuraea guangzhouensis</name>
    <dbReference type="NCBI Taxonomy" id="1291555"/>
    <lineage>
        <taxon>Bacteria</taxon>
        <taxon>Bacillati</taxon>
        <taxon>Actinomycetota</taxon>
        <taxon>Actinomycetes</taxon>
        <taxon>Streptosporangiales</taxon>
        <taxon>Streptosporangiaceae</taxon>
        <taxon>Nonomuraea</taxon>
    </lineage>
</organism>
<keyword evidence="2" id="KW-1185">Reference proteome</keyword>
<dbReference type="Proteomes" id="UP001597097">
    <property type="component" value="Unassembled WGS sequence"/>
</dbReference>
<comment type="caution">
    <text evidence="1">The sequence shown here is derived from an EMBL/GenBank/DDBJ whole genome shotgun (WGS) entry which is preliminary data.</text>
</comment>
<name>A0ABW4GHF0_9ACTN</name>
<evidence type="ECO:0000313" key="2">
    <source>
        <dbReference type="Proteomes" id="UP001597097"/>
    </source>
</evidence>
<evidence type="ECO:0000313" key="1">
    <source>
        <dbReference type="EMBL" id="MFD1542010.1"/>
    </source>
</evidence>
<protein>
    <recommendedName>
        <fullName evidence="3">AAA+ ATPase domain-containing protein</fullName>
    </recommendedName>
</protein>
<sequence>MNDLPRSDSFPEQLGALRELVTPGLYRADLEHSPLLRHPAVLSRAGKGASQQARVRVLIAVLEEVTERQLRASDQVAARMLFALGEWAGRAVTERHRAVAKLRNPHWSWERNYRKEPLTRDLTMILRALGRLAPDEDQPAPVATAQPVTELSDDLVRTLGRRRTAYPLDMSLHELRRAALLVETRIVRYHDQQGPVLTLDIVAEALAQGRSVLLLGEPGAGKSVALFELVQRGLTLGLHPFPVRARDHRELLSRAEWPELSNLPGAVLFLDGLDEAAAEREHLARGLRELLRLRPALVTSRRREYEHELSPLILETEFDEIYVLAPWRVEVEFDDYLRRLTGAGLLAESSLMYGTVTANDDLSHLVTRPLYARMLTFIGEHAARDVAGPAALYGEYLTKLARVAESSAGIADSALQVWRAAAWAVHSAGAAAQNAIALGDFLEVLPGDLGGRTTRRLLDLILEIRTVQGIEVGEFRHYSFFEYLVARHVRDVLVGRPDAESVNEVLRHDLTREIRHHLVVQLRAVSCRTLRDTLVGAYRVARSGAVTPQAQAVCNLLIYLLSRTIPQSVPVLEELLDGEDNLFLSAAIQWALCHRGASGMDGRFFEQLERDPVMRAQCRGYVLYYYGDMDATMGPPYTDESPYRPCVATLRQIMGVFERSTTIEKVPGPRRAIDLFTFMDILLVRRLTLPREGFEELRRIHDSLRDDEVDAKLWARLAQMLEMLRPL</sequence>
<proteinExistence type="predicted"/>
<reference evidence="2" key="1">
    <citation type="journal article" date="2019" name="Int. J. Syst. Evol. Microbiol.">
        <title>The Global Catalogue of Microorganisms (GCM) 10K type strain sequencing project: providing services to taxonomists for standard genome sequencing and annotation.</title>
        <authorList>
            <consortium name="The Broad Institute Genomics Platform"/>
            <consortium name="The Broad Institute Genome Sequencing Center for Infectious Disease"/>
            <person name="Wu L."/>
            <person name="Ma J."/>
        </authorList>
    </citation>
    <scope>NUCLEOTIDE SEQUENCE [LARGE SCALE GENOMIC DNA]</scope>
    <source>
        <strain evidence="2">CGMCC 1.15399</strain>
    </source>
</reference>
<dbReference type="EMBL" id="JBHUCM010000031">
    <property type="protein sequence ID" value="MFD1542010.1"/>
    <property type="molecule type" value="Genomic_DNA"/>
</dbReference>
<accession>A0ABW4GHF0</accession>
<evidence type="ECO:0008006" key="3">
    <source>
        <dbReference type="Google" id="ProtNLM"/>
    </source>
</evidence>
<dbReference type="RefSeq" id="WP_219535383.1">
    <property type="nucleotide sequence ID" value="NZ_JAHKRM010000026.1"/>
</dbReference>
<gene>
    <name evidence="1" type="ORF">ACFSJ0_33515</name>
</gene>